<dbReference type="SUPFAM" id="SSF111369">
    <property type="entry name" value="HlyD-like secretion proteins"/>
    <property type="match status" value="2"/>
</dbReference>
<dbReference type="Proteomes" id="UP001589810">
    <property type="component" value="Unassembled WGS sequence"/>
</dbReference>
<name>A0ABV6MX05_9PSEU</name>
<reference evidence="6 7" key="1">
    <citation type="submission" date="2024-09" db="EMBL/GenBank/DDBJ databases">
        <authorList>
            <person name="Sun Q."/>
            <person name="Mori K."/>
        </authorList>
    </citation>
    <scope>NUCLEOTIDE SEQUENCE [LARGE SCALE GENOMIC DNA]</scope>
    <source>
        <strain evidence="6 7">TBRC 1432</strain>
    </source>
</reference>
<evidence type="ECO:0000259" key="5">
    <source>
        <dbReference type="Pfam" id="PF25967"/>
    </source>
</evidence>
<sequence length="557" mass="53714">MATAERKRRGFRRSRVVIGIVVLVLLGGGAVAYAATRTDDPSYRTTTAGPAKVTSVLTGTGTVQPVSQATVSFPVSGQVAAVSVKQGDTVTSGQVLAQLNTTTLSGQVSSAQSTLANAQAKLAADQTSQTTSVQTPSTGGSSGGGGASSKLTQLLKSISTGQNAVRGAQQKVDADLQLAGAALKHAQTTCPDVIKQLGATGSTPPASTSSTDTTTPTTTTTTPPPTAPPVSVTDCTELLQQVQDAQAKTGADETALSQAEAALSTTLGQAATAVQQSSTSSSSATKTPSGGVGGNQSGSRGGSSTPPSADQIAADQASVDAANAQLAANQQNLAAANLVSPIDGTVAQVDVVSGQNAAANSSTAKIVIIGPGGNQVTTAVNDNQVGQVKPGQSATITPDGAAKPLTGKVVSIGALSSTTTGGSASFPVTISVDGGGPALFAGSTAGVAITLGTAQAAVTVPTSAVHSIGAASFVTTLVDGKTASKRVTLGVIGSTVTQVTEGLNAGDVVVLADLSQALPSATTGAGARGLTGGGGGFRPGGTGGGTTGAATGGRGGR</sequence>
<evidence type="ECO:0000259" key="4">
    <source>
        <dbReference type="Pfam" id="PF25917"/>
    </source>
</evidence>
<feature type="region of interest" description="Disordered" evidence="3">
    <location>
        <begin position="195"/>
        <end position="232"/>
    </location>
</feature>
<feature type="region of interest" description="Disordered" evidence="3">
    <location>
        <begin position="274"/>
        <end position="314"/>
    </location>
</feature>
<dbReference type="Gene3D" id="1.10.287.470">
    <property type="entry name" value="Helix hairpin bin"/>
    <property type="match status" value="1"/>
</dbReference>
<dbReference type="InterPro" id="IPR050465">
    <property type="entry name" value="UPF0194_transport"/>
</dbReference>
<organism evidence="6 7">
    <name type="scientific">Kutzneria chonburiensis</name>
    <dbReference type="NCBI Taxonomy" id="1483604"/>
    <lineage>
        <taxon>Bacteria</taxon>
        <taxon>Bacillati</taxon>
        <taxon>Actinomycetota</taxon>
        <taxon>Actinomycetes</taxon>
        <taxon>Pseudonocardiales</taxon>
        <taxon>Pseudonocardiaceae</taxon>
        <taxon>Kutzneria</taxon>
    </lineage>
</organism>
<dbReference type="InterPro" id="IPR058625">
    <property type="entry name" value="MdtA-like_BSH"/>
</dbReference>
<feature type="domain" description="Multidrug resistance protein MdtA-like C-terminal permuted SH3" evidence="5">
    <location>
        <begin position="457"/>
        <end position="512"/>
    </location>
</feature>
<dbReference type="Gene3D" id="2.40.50.100">
    <property type="match status" value="1"/>
</dbReference>
<feature type="compositionally biased region" description="Low complexity" evidence="3">
    <location>
        <begin position="274"/>
        <end position="285"/>
    </location>
</feature>
<evidence type="ECO:0000256" key="2">
    <source>
        <dbReference type="ARBA" id="ARBA00023054"/>
    </source>
</evidence>
<feature type="compositionally biased region" description="Gly residues" evidence="3">
    <location>
        <begin position="526"/>
        <end position="557"/>
    </location>
</feature>
<dbReference type="Gene3D" id="2.40.420.20">
    <property type="match status" value="1"/>
</dbReference>
<dbReference type="EMBL" id="JBHLUD010000007">
    <property type="protein sequence ID" value="MFC0544679.1"/>
    <property type="molecule type" value="Genomic_DNA"/>
</dbReference>
<comment type="caution">
    <text evidence="6">The sequence shown here is derived from an EMBL/GenBank/DDBJ whole genome shotgun (WGS) entry which is preliminary data.</text>
</comment>
<feature type="region of interest" description="Disordered" evidence="3">
    <location>
        <begin position="522"/>
        <end position="557"/>
    </location>
</feature>
<feature type="region of interest" description="Disordered" evidence="3">
    <location>
        <begin position="123"/>
        <end position="149"/>
    </location>
</feature>
<feature type="compositionally biased region" description="Low complexity" evidence="3">
    <location>
        <begin position="126"/>
        <end position="139"/>
    </location>
</feature>
<dbReference type="InterPro" id="IPR058627">
    <property type="entry name" value="MdtA-like_C"/>
</dbReference>
<keyword evidence="2" id="KW-0175">Coiled coil</keyword>
<gene>
    <name evidence="6" type="ORF">ACFFH7_24455</name>
</gene>
<evidence type="ECO:0000256" key="3">
    <source>
        <dbReference type="SAM" id="MobiDB-lite"/>
    </source>
</evidence>
<keyword evidence="7" id="KW-1185">Reference proteome</keyword>
<dbReference type="PANTHER" id="PTHR32347:SF23">
    <property type="entry name" value="BLL5650 PROTEIN"/>
    <property type="match status" value="1"/>
</dbReference>
<accession>A0ABV6MX05</accession>
<evidence type="ECO:0000313" key="6">
    <source>
        <dbReference type="EMBL" id="MFC0544679.1"/>
    </source>
</evidence>
<proteinExistence type="predicted"/>
<dbReference type="Pfam" id="PF25917">
    <property type="entry name" value="BSH_RND"/>
    <property type="match status" value="1"/>
</dbReference>
<protein>
    <submittedName>
        <fullName evidence="6">Efflux RND transporter periplasmic adaptor subunit</fullName>
    </submittedName>
</protein>
<comment type="subcellular location">
    <subcellularLocation>
        <location evidence="1">Cell envelope</location>
    </subcellularLocation>
</comment>
<feature type="domain" description="Multidrug resistance protein MdtA-like barrel-sandwich hybrid" evidence="4">
    <location>
        <begin position="68"/>
        <end position="368"/>
    </location>
</feature>
<evidence type="ECO:0000313" key="7">
    <source>
        <dbReference type="Proteomes" id="UP001589810"/>
    </source>
</evidence>
<feature type="compositionally biased region" description="Gly residues" evidence="3">
    <location>
        <begin position="290"/>
        <end position="301"/>
    </location>
</feature>
<dbReference type="Pfam" id="PF25967">
    <property type="entry name" value="RND-MFP_C"/>
    <property type="match status" value="1"/>
</dbReference>
<evidence type="ECO:0000256" key="1">
    <source>
        <dbReference type="ARBA" id="ARBA00004196"/>
    </source>
</evidence>
<dbReference type="PANTHER" id="PTHR32347">
    <property type="entry name" value="EFFLUX SYSTEM COMPONENT YKNX-RELATED"/>
    <property type="match status" value="1"/>
</dbReference>
<dbReference type="Gene3D" id="2.40.30.170">
    <property type="match status" value="1"/>
</dbReference>
<feature type="compositionally biased region" description="Low complexity" evidence="3">
    <location>
        <begin position="202"/>
        <end position="221"/>
    </location>
</feature>
<dbReference type="RefSeq" id="WP_273936132.1">
    <property type="nucleotide sequence ID" value="NZ_CP097263.1"/>
</dbReference>